<dbReference type="InterPro" id="IPR001866">
    <property type="entry name" value="PPV_E2_N"/>
</dbReference>
<comment type="caution">
    <text evidence="12">Lacks conserved residue(s) required for the propagation of feature annotation.</text>
</comment>
<comment type="similarity">
    <text evidence="2">Belongs to the papillomaviridae E8^E2C protein family.</text>
</comment>
<proteinExistence type="inferred from homology"/>
<evidence type="ECO:0000256" key="8">
    <source>
        <dbReference type="ARBA" id="ARBA00023015"/>
    </source>
</evidence>
<dbReference type="Gene3D" id="1.10.287.30">
    <property type="entry name" value="E2 (early) protein, N terminal domain, subdomain 1"/>
    <property type="match status" value="1"/>
</dbReference>
<accession>W5ZT83</accession>
<evidence type="ECO:0000313" key="16">
    <source>
        <dbReference type="EMBL" id="AHI45084.1"/>
    </source>
</evidence>
<feature type="region of interest" description="Disordered" evidence="13">
    <location>
        <begin position="195"/>
        <end position="324"/>
    </location>
</feature>
<dbReference type="SUPFAM" id="SSF54957">
    <property type="entry name" value="Viral DNA-binding domain"/>
    <property type="match status" value="1"/>
</dbReference>
<evidence type="ECO:0000256" key="5">
    <source>
        <dbReference type="ARBA" id="ARBA00022553"/>
    </source>
</evidence>
<evidence type="ECO:0000259" key="15">
    <source>
        <dbReference type="Pfam" id="PF00511"/>
    </source>
</evidence>
<dbReference type="GO" id="GO:0003677">
    <property type="term" value="F:DNA binding"/>
    <property type="evidence" value="ECO:0007669"/>
    <property type="project" value="UniProtKB-UniRule"/>
</dbReference>
<dbReference type="InterPro" id="IPR033668">
    <property type="entry name" value="Reg_prot_E2"/>
</dbReference>
<evidence type="ECO:0000256" key="4">
    <source>
        <dbReference type="ARBA" id="ARBA00022518"/>
    </source>
</evidence>
<dbReference type="Pfam" id="PF00508">
    <property type="entry name" value="PPV_E2_N"/>
    <property type="match status" value="1"/>
</dbReference>
<evidence type="ECO:0000256" key="9">
    <source>
        <dbReference type="ARBA" id="ARBA00023125"/>
    </source>
</evidence>
<keyword evidence="9 12" id="KW-0238">DNA-binding</keyword>
<feature type="domain" description="Papillomavirus E2 C-terminal" evidence="15">
    <location>
        <begin position="340"/>
        <end position="418"/>
    </location>
</feature>
<keyword evidence="11 12" id="KW-0804">Transcription</keyword>
<dbReference type="InterPro" id="IPR000427">
    <property type="entry name" value="Papillomavirus_E2_C"/>
</dbReference>
<organism evidence="16 17">
    <name type="scientific">Equus asinus papillomavirus 1</name>
    <dbReference type="NCBI Taxonomy" id="1163703"/>
    <lineage>
        <taxon>Viruses</taxon>
        <taxon>Monodnaviria</taxon>
        <taxon>Shotokuvirae</taxon>
        <taxon>Cossaviricota</taxon>
        <taxon>Papovaviricetes</taxon>
        <taxon>Zurhausenvirales</taxon>
        <taxon>Papillomaviridae</taxon>
        <taxon>Firstpapillomavirinae</taxon>
        <taxon>Dyochipapillomavirus</taxon>
        <taxon>Dyochipapillomavirus 1</taxon>
    </lineage>
</organism>
<dbReference type="GO" id="GO:0006351">
    <property type="term" value="P:DNA-templated transcription"/>
    <property type="evidence" value="ECO:0007669"/>
    <property type="project" value="UniProtKB-UniRule"/>
</dbReference>
<comment type="subcellular location">
    <subcellularLocation>
        <location evidence="1 12">Host nucleus</location>
    </subcellularLocation>
</comment>
<dbReference type="InterPro" id="IPR035975">
    <property type="entry name" value="E2/EBNA1_C_sf"/>
</dbReference>
<dbReference type="Gene3D" id="2.170.200.10">
    <property type="entry name" value="Papillomavirus E2 early protein domain"/>
    <property type="match status" value="1"/>
</dbReference>
<dbReference type="GO" id="GO:0042025">
    <property type="term" value="C:host cell nucleus"/>
    <property type="evidence" value="ECO:0007669"/>
    <property type="project" value="UniProtKB-SubCell"/>
</dbReference>
<feature type="region of interest" description="DNA-binding domain" evidence="12">
    <location>
        <begin position="328"/>
        <end position="421"/>
    </location>
</feature>
<evidence type="ECO:0000256" key="6">
    <source>
        <dbReference type="ARBA" id="ARBA00022562"/>
    </source>
</evidence>
<dbReference type="SMR" id="W5ZT83"/>
<dbReference type="GO" id="GO:0039693">
    <property type="term" value="P:viral DNA genome replication"/>
    <property type="evidence" value="ECO:0007669"/>
    <property type="project" value="UniProtKB-UniRule"/>
</dbReference>
<keyword evidence="7 12" id="KW-0235">DNA replication</keyword>
<dbReference type="Pfam" id="PF00511">
    <property type="entry name" value="PPV_E2_C"/>
    <property type="match status" value="1"/>
</dbReference>
<dbReference type="HAMAP" id="MF_04001">
    <property type="entry name" value="PPV_E2"/>
    <property type="match status" value="1"/>
</dbReference>
<name>W5ZT83_9PAPI</name>
<evidence type="ECO:0000256" key="10">
    <source>
        <dbReference type="ARBA" id="ARBA00023159"/>
    </source>
</evidence>
<dbReference type="GO" id="GO:0000166">
    <property type="term" value="F:nucleotide binding"/>
    <property type="evidence" value="ECO:0007669"/>
    <property type="project" value="UniProtKB-UniRule"/>
</dbReference>
<keyword evidence="4 12" id="KW-0244">Early protein</keyword>
<comment type="subunit">
    <text evidence="12">Binds DNA as homodimer. Interacts with protein E1; this interaction greatly increases E1 DNA-binding activity. Interacts with protein L1; this interaction enhances E2-dependent replication and transcription activation. Interacts with protein L2; this interaction inhibits E2 transcriptional activity but not DNA replication function E2. Interacts with protein E7; this interaction inhibits E7 oncogenic activity. Interacts with host TAF1; this interaction modulates E2-dependent transcriptional regulation. Interacts with host BRD4; this interaction mediates E2 transcriptional activation function. Additionally, the interaction with host BRD4 on mitotic chromosomes mediates tethering of the viral genome. Interacts with host TOPBP1; this interaction is required for optimal viral DNA replication.</text>
</comment>
<dbReference type="GO" id="GO:0006275">
    <property type="term" value="P:regulation of DNA replication"/>
    <property type="evidence" value="ECO:0007669"/>
    <property type="project" value="UniProtKB-UniRule"/>
</dbReference>
<comment type="function">
    <text evidence="12">Plays a role in the initiation of viral DNA replication. A dimer of E2 interacts with a dimer of E1 in order to improve specificity of E1 DNA binding activity. Once the complex recognizes and binds DNA at specific sites, the E2 dimer is removed from DNA. E2 also regulates viral transcription through binding to the E2RE response element (5'-ACCNNNNNNGGT-3') present in multiple copies in the regulatory regions of the viral genome. Activates or represses transcription depending on E2RE's position with regards to proximal promoter elements including the TATA-box. Repression occurs by sterically hindering the assembly of the transcription initiation complex.</text>
</comment>
<dbReference type="KEGG" id="vg:18982929"/>
<comment type="PTM">
    <text evidence="12">Phosphorylated.</text>
</comment>
<evidence type="ECO:0000256" key="3">
    <source>
        <dbReference type="ARBA" id="ARBA00022491"/>
    </source>
</evidence>
<reference evidence="16 17" key="1">
    <citation type="journal article" date="2014" name="Vet. Microbiol.">
        <title>Equus asinus Papillomavirus (EaPV1) provides new insights into equine papillomavirus diversity.</title>
        <authorList>
            <person name="Lecis R."/>
            <person name="Tore G."/>
            <person name="Scagliarini A."/>
            <person name="Antuofermo E."/>
            <person name="Dedola C."/>
            <person name="Cacciotto C."/>
            <person name="Dore G.M."/>
            <person name="Coradduzza E."/>
            <person name="Gallina L."/>
            <person name="Battilani M."/>
            <person name="Anfossi A.G."/>
            <person name="Muzzeddu M."/>
            <person name="Chessa B."/>
            <person name="Pittau M."/>
            <person name="Alberti A."/>
        </authorList>
    </citation>
    <scope>NUCLEOTIDE SEQUENCE [LARGE SCALE GENOMIC DNA]</scope>
    <source>
        <strain evidence="16">Asinara</strain>
    </source>
</reference>
<evidence type="ECO:0000256" key="7">
    <source>
        <dbReference type="ARBA" id="ARBA00022705"/>
    </source>
</evidence>
<dbReference type="InterPro" id="IPR012677">
    <property type="entry name" value="Nucleotide-bd_a/b_plait_sf"/>
</dbReference>
<evidence type="ECO:0000256" key="1">
    <source>
        <dbReference type="ARBA" id="ARBA00004147"/>
    </source>
</evidence>
<dbReference type="GO" id="GO:0003700">
    <property type="term" value="F:DNA-binding transcription factor activity"/>
    <property type="evidence" value="ECO:0007669"/>
    <property type="project" value="UniProtKB-UniRule"/>
</dbReference>
<keyword evidence="3 12" id="KW-0678">Repressor</keyword>
<dbReference type="SUPFAM" id="SSF51332">
    <property type="entry name" value="E2 regulatory, transactivation domain"/>
    <property type="match status" value="1"/>
</dbReference>
<dbReference type="GO" id="GO:0006260">
    <property type="term" value="P:DNA replication"/>
    <property type="evidence" value="ECO:0007669"/>
    <property type="project" value="UniProtKB-KW"/>
</dbReference>
<dbReference type="Gene3D" id="3.30.70.330">
    <property type="match status" value="1"/>
</dbReference>
<comment type="similarity">
    <text evidence="12">Belongs to the papillomaviridae E2 protein family.</text>
</comment>
<evidence type="ECO:0000256" key="11">
    <source>
        <dbReference type="ARBA" id="ARBA00023163"/>
    </source>
</evidence>
<dbReference type="OrthoDB" id="15886at10239"/>
<feature type="compositionally biased region" description="Low complexity" evidence="13">
    <location>
        <begin position="236"/>
        <end position="249"/>
    </location>
</feature>
<evidence type="ECO:0000313" key="17">
    <source>
        <dbReference type="Proteomes" id="UP000123284"/>
    </source>
</evidence>
<keyword evidence="8 12" id="KW-0805">Transcription regulation</keyword>
<dbReference type="Proteomes" id="UP000123284">
    <property type="component" value="Segment"/>
</dbReference>
<gene>
    <name evidence="12" type="primary">E2</name>
</gene>
<evidence type="ECO:0000259" key="14">
    <source>
        <dbReference type="Pfam" id="PF00508"/>
    </source>
</evidence>
<dbReference type="InterPro" id="IPR042503">
    <property type="entry name" value="Regulatory_protein_E2_N_1"/>
</dbReference>
<feature type="domain" description="Papillomavirus E2 N-terminal" evidence="14">
    <location>
        <begin position="1"/>
        <end position="194"/>
    </location>
</feature>
<dbReference type="InterPro" id="IPR036050">
    <property type="entry name" value="Regulatory_protein_E2_N"/>
</dbReference>
<dbReference type="EMBL" id="KF741371">
    <property type="protein sequence ID" value="AHI45084.1"/>
    <property type="molecule type" value="Genomic_DNA"/>
</dbReference>
<evidence type="ECO:0000256" key="2">
    <source>
        <dbReference type="ARBA" id="ARBA00007794"/>
    </source>
</evidence>
<keyword evidence="10 12" id="KW-0010">Activator</keyword>
<keyword evidence="6 12" id="KW-1048">Host nucleus</keyword>
<dbReference type="InterPro" id="IPR042504">
    <property type="entry name" value="Regulatory_protein_E2_N_2"/>
</dbReference>
<protein>
    <recommendedName>
        <fullName evidence="12">Regulatory protein E2</fullName>
    </recommendedName>
</protein>
<keyword evidence="17" id="KW-1185">Reference proteome</keyword>
<keyword evidence="5 12" id="KW-0597">Phosphoprotein</keyword>
<evidence type="ECO:0000256" key="12">
    <source>
        <dbReference type="HAMAP-Rule" id="MF_04001"/>
    </source>
</evidence>
<evidence type="ECO:0000256" key="13">
    <source>
        <dbReference type="SAM" id="MobiDB-lite"/>
    </source>
</evidence>
<sequence length="421" mass="45808">MTALQERLDSVQEQQLQIIETGTTKLDDLLVFWRSVRQENALLHFARQKGLSRIDLTPVPSLAASACKAKQAIEIELSLEGIKNSGWDDEPWTLQDGSWDRYAASPEGAFKKNPAVVEVIFDENPENAVWYTHWEVLYVTDGVKWHRTTGRVCANGLFYELGGEQTFYERFDLDAQKYSTGGTWTVTFQGETMTGSLVSSSTDGVDGEARPPSPMPASTACGERRDNLSTPAEPDSSSAVSSNFTSSGGRSRGRANRGCPYTRTEGPRVPKVVSAPCYRPRGVQAQLGSTPPLVSPADPLGRSSAGERPPGAAGHSGSVGNAVPPAAPPASPFLQGSRCPVILVTGSCNQVKCWRLRCRRHHRHRYHRVTSTWYITGDQGNDRAGPSTVMVMFTDDAQRADFMAKVSFPPGVSCTPLTLST</sequence>